<reference evidence="1 2" key="1">
    <citation type="submission" date="2020-10" db="EMBL/GenBank/DDBJ databases">
        <title>The genome sequence of Chitinilyticum litopenaei 4Y14.</title>
        <authorList>
            <person name="Liu Y."/>
        </authorList>
    </citation>
    <scope>NUCLEOTIDE SEQUENCE [LARGE SCALE GENOMIC DNA]</scope>
    <source>
        <strain evidence="1 2">4Y14</strain>
    </source>
</reference>
<keyword evidence="2" id="KW-1185">Reference proteome</keyword>
<proteinExistence type="predicted"/>
<dbReference type="EMBL" id="JADFUA010000002">
    <property type="protein sequence ID" value="MBE9608730.1"/>
    <property type="molecule type" value="Genomic_DNA"/>
</dbReference>
<dbReference type="InterPro" id="IPR022061">
    <property type="entry name" value="DUF3617"/>
</dbReference>
<sequence length="205" mass="21725">MLSKKPGSIAAVHCGEGAHFTVHPAKVRASFLPVYPLKGFAMRLATCLLSALFATLPALACAAQDSTLVPQAGDWAITTQLGAEQLAILKSLDAETLNALSQHQLSYDLNAGTMTAQRCLNKSNLAGWNPGEKELPSSAECAAPKISSKGNVLSVSYQCTQPAGLQLNSRYEFSAARDSYTFVHELSGNGEPTRIQGKARRSGDC</sequence>
<protein>
    <submittedName>
        <fullName evidence="1">DUF3617 family protein</fullName>
    </submittedName>
</protein>
<dbReference type="Pfam" id="PF12276">
    <property type="entry name" value="DUF3617"/>
    <property type="match status" value="1"/>
</dbReference>
<name>A0A8J7FIB2_9NEIS</name>
<dbReference type="AlphaFoldDB" id="A0A8J7FIB2"/>
<evidence type="ECO:0000313" key="2">
    <source>
        <dbReference type="Proteomes" id="UP000604481"/>
    </source>
</evidence>
<accession>A0A8J7FIB2</accession>
<evidence type="ECO:0000313" key="1">
    <source>
        <dbReference type="EMBL" id="MBE9608730.1"/>
    </source>
</evidence>
<gene>
    <name evidence="1" type="ORF">INR99_05140</name>
</gene>
<dbReference type="Proteomes" id="UP000604481">
    <property type="component" value="Unassembled WGS sequence"/>
</dbReference>
<organism evidence="1 2">
    <name type="scientific">Chitinilyticum piscinae</name>
    <dbReference type="NCBI Taxonomy" id="2866724"/>
    <lineage>
        <taxon>Bacteria</taxon>
        <taxon>Pseudomonadati</taxon>
        <taxon>Pseudomonadota</taxon>
        <taxon>Betaproteobacteria</taxon>
        <taxon>Neisseriales</taxon>
        <taxon>Chitinibacteraceae</taxon>
        <taxon>Chitinilyticum</taxon>
    </lineage>
</organism>
<comment type="caution">
    <text evidence="1">The sequence shown here is derived from an EMBL/GenBank/DDBJ whole genome shotgun (WGS) entry which is preliminary data.</text>
</comment>